<dbReference type="GO" id="GO:0005886">
    <property type="term" value="C:plasma membrane"/>
    <property type="evidence" value="ECO:0007669"/>
    <property type="project" value="UniProtKB-SubCell"/>
</dbReference>
<dbReference type="PATRIC" id="fig|879305.3.peg.1279"/>
<dbReference type="GO" id="GO:0008961">
    <property type="term" value="F:phosphatidylglycerol-prolipoprotein diacylglyceryl transferase activity"/>
    <property type="evidence" value="ECO:0007669"/>
    <property type="project" value="UniProtKB-UniRule"/>
</dbReference>
<comment type="pathway">
    <text evidence="7">Protein modification; lipoprotein biosynthesis (diacylglyceryl transfer).</text>
</comment>
<proteinExistence type="inferred from homology"/>
<dbReference type="PANTHER" id="PTHR30589">
    <property type="entry name" value="PROLIPOPROTEIN DIACYLGLYCERYL TRANSFERASE"/>
    <property type="match status" value="1"/>
</dbReference>
<evidence type="ECO:0000313" key="8">
    <source>
        <dbReference type="EMBL" id="EGC81745.1"/>
    </source>
</evidence>
<comment type="function">
    <text evidence="7">Catalyzes the transfer of the diacylglyceryl group from phosphatidylglycerol to the sulfhydryl group of the N-terminal cysteine of a prolipoprotein, the first step in the formation of mature lipoproteins.</text>
</comment>
<accession>F0GWU1</accession>
<comment type="catalytic activity">
    <reaction evidence="7">
        <text>L-cysteinyl-[prolipoprotein] + a 1,2-diacyl-sn-glycero-3-phospho-(1'-sn-glycerol) = an S-1,2-diacyl-sn-glyceryl-L-cysteinyl-[prolipoprotein] + sn-glycerol 1-phosphate + H(+)</text>
        <dbReference type="Rhea" id="RHEA:56712"/>
        <dbReference type="Rhea" id="RHEA-COMP:14679"/>
        <dbReference type="Rhea" id="RHEA-COMP:14680"/>
        <dbReference type="ChEBI" id="CHEBI:15378"/>
        <dbReference type="ChEBI" id="CHEBI:29950"/>
        <dbReference type="ChEBI" id="CHEBI:57685"/>
        <dbReference type="ChEBI" id="CHEBI:64716"/>
        <dbReference type="ChEBI" id="CHEBI:140658"/>
        <dbReference type="EC" id="2.5.1.145"/>
    </reaction>
</comment>
<feature type="transmembrane region" description="Helical" evidence="7">
    <location>
        <begin position="165"/>
        <end position="182"/>
    </location>
</feature>
<evidence type="ECO:0000256" key="2">
    <source>
        <dbReference type="ARBA" id="ARBA00022475"/>
    </source>
</evidence>
<dbReference type="EMBL" id="AEXM01000028">
    <property type="protein sequence ID" value="EGC81745.1"/>
    <property type="molecule type" value="Genomic_DNA"/>
</dbReference>
<keyword evidence="2 7" id="KW-1003">Cell membrane</keyword>
<protein>
    <recommendedName>
        <fullName evidence="7">Phosphatidylglycerol--prolipoprotein diacylglyceryl transferase</fullName>
        <ecNumber evidence="7">2.5.1.145</ecNumber>
    </recommendedName>
</protein>
<keyword evidence="8" id="KW-0449">Lipoprotein</keyword>
<keyword evidence="6 7" id="KW-0472">Membrane</keyword>
<keyword evidence="3 7" id="KW-0808">Transferase</keyword>
<evidence type="ECO:0000256" key="6">
    <source>
        <dbReference type="ARBA" id="ARBA00023136"/>
    </source>
</evidence>
<keyword evidence="5 7" id="KW-1133">Transmembrane helix</keyword>
<comment type="subcellular location">
    <subcellularLocation>
        <location evidence="7">Cell membrane</location>
        <topology evidence="7">Multi-pass membrane protein</topology>
    </subcellularLocation>
</comment>
<dbReference type="PROSITE" id="PS01311">
    <property type="entry name" value="LGT"/>
    <property type="match status" value="1"/>
</dbReference>
<dbReference type="AlphaFoldDB" id="F0GWU1"/>
<feature type="transmembrane region" description="Helical" evidence="7">
    <location>
        <begin position="223"/>
        <end position="242"/>
    </location>
</feature>
<dbReference type="Pfam" id="PF01790">
    <property type="entry name" value="LGT"/>
    <property type="match status" value="1"/>
</dbReference>
<evidence type="ECO:0000256" key="4">
    <source>
        <dbReference type="ARBA" id="ARBA00022692"/>
    </source>
</evidence>
<dbReference type="InterPro" id="IPR001640">
    <property type="entry name" value="Lgt"/>
</dbReference>
<feature type="transmembrane region" description="Helical" evidence="7">
    <location>
        <begin position="17"/>
        <end position="36"/>
    </location>
</feature>
<dbReference type="HAMAP" id="MF_01147">
    <property type="entry name" value="Lgt"/>
    <property type="match status" value="1"/>
</dbReference>
<keyword evidence="4 7" id="KW-0812">Transmembrane</keyword>
<comment type="similarity">
    <text evidence="1 7">Belongs to the Lgt family.</text>
</comment>
<evidence type="ECO:0000256" key="3">
    <source>
        <dbReference type="ARBA" id="ARBA00022679"/>
    </source>
</evidence>
<evidence type="ECO:0000256" key="7">
    <source>
        <dbReference type="HAMAP-Rule" id="MF_01147"/>
    </source>
</evidence>
<feature type="transmembrane region" description="Helical" evidence="7">
    <location>
        <begin position="88"/>
        <end position="108"/>
    </location>
</feature>
<reference evidence="8 9" key="1">
    <citation type="submission" date="2011-01" db="EMBL/GenBank/DDBJ databases">
        <authorList>
            <person name="Durkin A.S."/>
            <person name="Madupu R."/>
            <person name="Torralba M."/>
            <person name="Gillis M."/>
            <person name="Methe B."/>
            <person name="Sutton G."/>
            <person name="Nelson K.E."/>
        </authorList>
    </citation>
    <scope>NUCLEOTIDE SEQUENCE [LARGE SCALE GENOMIC DNA]</scope>
    <source>
        <strain evidence="8 9">ACS-065-V-Col13</strain>
    </source>
</reference>
<feature type="transmembrane region" description="Helical" evidence="7">
    <location>
        <begin position="194"/>
        <end position="211"/>
    </location>
</feature>
<gene>
    <name evidence="7 8" type="primary">lgt</name>
    <name evidence="8" type="ORF">HMPREF9290_0590</name>
</gene>
<organism evidence="8 9">
    <name type="scientific">Anaerococcus prevotii ACS-065-V-Col13</name>
    <dbReference type="NCBI Taxonomy" id="879305"/>
    <lineage>
        <taxon>Bacteria</taxon>
        <taxon>Bacillati</taxon>
        <taxon>Bacillota</taxon>
        <taxon>Tissierellia</taxon>
        <taxon>Tissierellales</taxon>
        <taxon>Peptoniphilaceae</taxon>
        <taxon>Anaerococcus</taxon>
    </lineage>
</organism>
<evidence type="ECO:0000256" key="5">
    <source>
        <dbReference type="ARBA" id="ARBA00022989"/>
    </source>
</evidence>
<evidence type="ECO:0000256" key="1">
    <source>
        <dbReference type="ARBA" id="ARBA00007150"/>
    </source>
</evidence>
<evidence type="ECO:0000313" key="9">
    <source>
        <dbReference type="Proteomes" id="UP000005286"/>
    </source>
</evidence>
<keyword evidence="9" id="KW-1185">Reference proteome</keyword>
<keyword evidence="8" id="KW-0328">Glycosyltransferase</keyword>
<comment type="caution">
    <text evidence="8">The sequence shown here is derived from an EMBL/GenBank/DDBJ whole genome shotgun (WGS) entry which is preliminary data.</text>
</comment>
<feature type="binding site" evidence="7">
    <location>
        <position position="134"/>
    </location>
    <ligand>
        <name>a 1,2-diacyl-sn-glycero-3-phospho-(1'-sn-glycerol)</name>
        <dbReference type="ChEBI" id="CHEBI:64716"/>
    </ligand>
</feature>
<dbReference type="EC" id="2.5.1.145" evidence="7"/>
<dbReference type="PANTHER" id="PTHR30589:SF0">
    <property type="entry name" value="PHOSPHATIDYLGLYCEROL--PROLIPOPROTEIN DIACYLGLYCERYL TRANSFERASE"/>
    <property type="match status" value="1"/>
</dbReference>
<dbReference type="Proteomes" id="UP000005286">
    <property type="component" value="Unassembled WGS sequence"/>
</dbReference>
<dbReference type="eggNOG" id="COG0682">
    <property type="taxonomic scope" value="Bacteria"/>
</dbReference>
<name>F0GWU1_9FIRM</name>
<dbReference type="RefSeq" id="WP_004835344.1">
    <property type="nucleotide sequence ID" value="NZ_AEXM01000028.1"/>
</dbReference>
<dbReference type="GO" id="GO:0042158">
    <property type="term" value="P:lipoprotein biosynthetic process"/>
    <property type="evidence" value="ECO:0007669"/>
    <property type="project" value="UniProtKB-UniRule"/>
</dbReference>
<dbReference type="NCBIfam" id="TIGR00544">
    <property type="entry name" value="lgt"/>
    <property type="match status" value="1"/>
</dbReference>
<sequence length="270" mass="30637">MEFNIDPVAFRIFGIEIYWYAIIIVTGIIIAAQFAKKEFVKRGFGEDFIYDILFVVLPIGILGARFWYVLFEWDYYGANPSQILNFRAGGLAIHGGILFGSIALFIYAKKKQIPIIDLMDVMVPSLVLAQGIGRWGNFANSEAHGGPTNLPWGIVIDGVKVHPTFLYESLGDVLIFLFLINYRKKNPSKGKQTAIYFMAYGVLRFFVEGLRTDSLYIGSLRTAQLVSIVYFILGLGLFIWAMKKDLPPYYNKISKDKKKAGKKDRIVKFK</sequence>
<dbReference type="STRING" id="879305.HMPREF9290_0590"/>
<feature type="transmembrane region" description="Helical" evidence="7">
    <location>
        <begin position="48"/>
        <end position="68"/>
    </location>
</feature>
<dbReference type="UniPathway" id="UPA00664"/>